<evidence type="ECO:0000313" key="3">
    <source>
        <dbReference type="Proteomes" id="UP000243887"/>
    </source>
</evidence>
<accession>A0A1I3Q915</accession>
<protein>
    <recommendedName>
        <fullName evidence="4">RcnB family protein</fullName>
    </recommendedName>
</protein>
<feature type="region of interest" description="Disordered" evidence="1">
    <location>
        <begin position="34"/>
        <end position="57"/>
    </location>
</feature>
<keyword evidence="3" id="KW-1185">Reference proteome</keyword>
<dbReference type="EMBL" id="FORU01000005">
    <property type="protein sequence ID" value="SFJ30764.1"/>
    <property type="molecule type" value="Genomic_DNA"/>
</dbReference>
<proteinExistence type="predicted"/>
<evidence type="ECO:0008006" key="4">
    <source>
        <dbReference type="Google" id="ProtNLM"/>
    </source>
</evidence>
<evidence type="ECO:0000313" key="2">
    <source>
        <dbReference type="EMBL" id="SFJ30764.1"/>
    </source>
</evidence>
<sequence length="173" mass="21322">MRIFIDSNMKRIVVLGLAIAGLWMASTVEGYAQRRDRDDRDDRDHRKEYNKDRHYKDRDKDRKEYYKDLRKADKEYHKDRYKAHKKYRKVASRHHVPSWGNRHNYHGDRHVYFKEYKTYYDPRREGYVYLDGGRWLFSPSVPKFMLNVDLGRAQIQIMQDIPLTVRPEVYYRR</sequence>
<gene>
    <name evidence="2" type="ORF">SAMN04487893_105128</name>
</gene>
<evidence type="ECO:0000256" key="1">
    <source>
        <dbReference type="SAM" id="MobiDB-lite"/>
    </source>
</evidence>
<dbReference type="Proteomes" id="UP000243887">
    <property type="component" value="Unassembled WGS sequence"/>
</dbReference>
<name>A0A1I3Q915_9FLAO</name>
<reference evidence="3" key="1">
    <citation type="submission" date="2016-10" db="EMBL/GenBank/DDBJ databases">
        <authorList>
            <person name="Varghese N."/>
            <person name="Submissions S."/>
        </authorList>
    </citation>
    <scope>NUCLEOTIDE SEQUENCE [LARGE SCALE GENOMIC DNA]</scope>
    <source>
        <strain evidence="3">DSM 26542</strain>
    </source>
</reference>
<organism evidence="2 3">
    <name type="scientific">Myroides guanonis</name>
    <dbReference type="NCBI Taxonomy" id="1150112"/>
    <lineage>
        <taxon>Bacteria</taxon>
        <taxon>Pseudomonadati</taxon>
        <taxon>Bacteroidota</taxon>
        <taxon>Flavobacteriia</taxon>
        <taxon>Flavobacteriales</taxon>
        <taxon>Flavobacteriaceae</taxon>
        <taxon>Myroides</taxon>
    </lineage>
</organism>
<dbReference type="AlphaFoldDB" id="A0A1I3Q915"/>